<dbReference type="SFLD" id="SFLDG01129">
    <property type="entry name" value="C1.5:_HAD__Beta-PGM__Phosphata"/>
    <property type="match status" value="1"/>
</dbReference>
<evidence type="ECO:0000313" key="1">
    <source>
        <dbReference type="EMBL" id="RHD57619.1"/>
    </source>
</evidence>
<organism evidence="1 2">
    <name type="scientific">Collinsella intestinalis</name>
    <dbReference type="NCBI Taxonomy" id="147207"/>
    <lineage>
        <taxon>Bacteria</taxon>
        <taxon>Bacillati</taxon>
        <taxon>Actinomycetota</taxon>
        <taxon>Coriobacteriia</taxon>
        <taxon>Coriobacteriales</taxon>
        <taxon>Coriobacteriaceae</taxon>
        <taxon>Collinsella</taxon>
    </lineage>
</organism>
<sequence length="255" mass="27143">MNPRFAADPDGHVSAGVFFIKKRKYGKVRVEPMHEFDGLPIHERPVVLFDFDGTVADTQPAIMRAVGTVLSNHGYELSEEQMLPLIGPPLEIGIKLVTDMGEQETQVVAAEYRALFERTVTPADIPLFPHTADLLDALAALGKRLAVATSRVEAPTCKLLDSLGVTQFEAVAGRIPGFRETKAESIAAALDALGATSADAVMVGDRMYDVRGAAELGIPCIGIYSGAAVPGELEEAGAVAACKDMLEVGRVLGVW</sequence>
<gene>
    <name evidence="1" type="ORF">DW787_01925</name>
</gene>
<dbReference type="InterPro" id="IPR041492">
    <property type="entry name" value="HAD_2"/>
</dbReference>
<dbReference type="InterPro" id="IPR050155">
    <property type="entry name" value="HAD-like_hydrolase_sf"/>
</dbReference>
<dbReference type="Proteomes" id="UP000286050">
    <property type="component" value="Unassembled WGS sequence"/>
</dbReference>
<proteinExistence type="predicted"/>
<keyword evidence="1" id="KW-0378">Hydrolase</keyword>
<dbReference type="Gene3D" id="3.40.50.1000">
    <property type="entry name" value="HAD superfamily/HAD-like"/>
    <property type="match status" value="1"/>
</dbReference>
<comment type="caution">
    <text evidence="1">The sequence shown here is derived from an EMBL/GenBank/DDBJ whole genome shotgun (WGS) entry which is preliminary data.</text>
</comment>
<dbReference type="PANTHER" id="PTHR43434:SF20">
    <property type="entry name" value="5'-NUCLEOTIDASE"/>
    <property type="match status" value="1"/>
</dbReference>
<dbReference type="GO" id="GO:0016787">
    <property type="term" value="F:hydrolase activity"/>
    <property type="evidence" value="ECO:0007669"/>
    <property type="project" value="UniProtKB-KW"/>
</dbReference>
<reference evidence="1 2" key="1">
    <citation type="submission" date="2018-08" db="EMBL/GenBank/DDBJ databases">
        <title>A genome reference for cultivated species of the human gut microbiota.</title>
        <authorList>
            <person name="Zou Y."/>
            <person name="Xue W."/>
            <person name="Luo G."/>
        </authorList>
    </citation>
    <scope>NUCLEOTIDE SEQUENCE [LARGE SCALE GENOMIC DNA]</scope>
    <source>
        <strain evidence="1 2">AM30-5LB</strain>
    </source>
</reference>
<evidence type="ECO:0000313" key="2">
    <source>
        <dbReference type="Proteomes" id="UP000286050"/>
    </source>
</evidence>
<dbReference type="InterPro" id="IPR023198">
    <property type="entry name" value="PGP-like_dom2"/>
</dbReference>
<name>A0A414G0R3_9ACTN</name>
<dbReference type="Pfam" id="PF13419">
    <property type="entry name" value="HAD_2"/>
    <property type="match status" value="1"/>
</dbReference>
<dbReference type="GO" id="GO:0005829">
    <property type="term" value="C:cytosol"/>
    <property type="evidence" value="ECO:0007669"/>
    <property type="project" value="TreeGrafter"/>
</dbReference>
<dbReference type="EMBL" id="QSJI01000001">
    <property type="protein sequence ID" value="RHD57619.1"/>
    <property type="molecule type" value="Genomic_DNA"/>
</dbReference>
<dbReference type="PANTHER" id="PTHR43434">
    <property type="entry name" value="PHOSPHOGLYCOLATE PHOSPHATASE"/>
    <property type="match status" value="1"/>
</dbReference>
<dbReference type="SUPFAM" id="SSF56784">
    <property type="entry name" value="HAD-like"/>
    <property type="match status" value="1"/>
</dbReference>
<dbReference type="InterPro" id="IPR023214">
    <property type="entry name" value="HAD_sf"/>
</dbReference>
<protein>
    <submittedName>
        <fullName evidence="1">HAD family hydrolase</fullName>
    </submittedName>
</protein>
<accession>A0A414G0R3</accession>
<dbReference type="GO" id="GO:0004713">
    <property type="term" value="F:protein tyrosine kinase activity"/>
    <property type="evidence" value="ECO:0007669"/>
    <property type="project" value="TreeGrafter"/>
</dbReference>
<dbReference type="SFLD" id="SFLDS00003">
    <property type="entry name" value="Haloacid_Dehalogenase"/>
    <property type="match status" value="1"/>
</dbReference>
<dbReference type="AlphaFoldDB" id="A0A414G0R3"/>
<dbReference type="Gene3D" id="1.10.150.240">
    <property type="entry name" value="Putative phosphatase, domain 2"/>
    <property type="match status" value="1"/>
</dbReference>
<dbReference type="InterPro" id="IPR036412">
    <property type="entry name" value="HAD-like_sf"/>
</dbReference>